<dbReference type="Pfam" id="PF00572">
    <property type="entry name" value="Ribosomal_L13"/>
    <property type="match status" value="1"/>
</dbReference>
<dbReference type="PANTHER" id="PTHR11545">
    <property type="entry name" value="RIBOSOMAL PROTEIN L13"/>
    <property type="match status" value="1"/>
</dbReference>
<dbReference type="EMBL" id="MNUJ01000001">
    <property type="protein sequence ID" value="OIN90316.1"/>
    <property type="molecule type" value="Genomic_DNA"/>
</dbReference>
<comment type="caution">
    <text evidence="5">The sequence shown here is derived from an EMBL/GenBank/DDBJ whole genome shotgun (WGS) entry which is preliminary data.</text>
</comment>
<dbReference type="Gene3D" id="3.90.1180.10">
    <property type="entry name" value="Ribosomal protein L13"/>
    <property type="match status" value="1"/>
</dbReference>
<dbReference type="PANTHER" id="PTHR11545:SF2">
    <property type="entry name" value="LARGE RIBOSOMAL SUBUNIT PROTEIN UL13M"/>
    <property type="match status" value="1"/>
</dbReference>
<evidence type="ECO:0000313" key="6">
    <source>
        <dbReference type="Proteomes" id="UP000182753"/>
    </source>
</evidence>
<dbReference type="NCBIfam" id="TIGR01066">
    <property type="entry name" value="rplM_bact"/>
    <property type="match status" value="1"/>
</dbReference>
<dbReference type="InterPro" id="IPR005823">
    <property type="entry name" value="Ribosomal_uL13_bac-type"/>
</dbReference>
<organism evidence="5 6">
    <name type="scientific">Candidatus Berkelbacteria bacterium CG1_02_42_45</name>
    <dbReference type="NCBI Taxonomy" id="1805036"/>
    <lineage>
        <taxon>Bacteria</taxon>
        <taxon>Candidatus Berkelbacteria</taxon>
    </lineage>
</organism>
<evidence type="ECO:0000256" key="1">
    <source>
        <dbReference type="ARBA" id="ARBA00006227"/>
    </source>
</evidence>
<evidence type="ECO:0000256" key="4">
    <source>
        <dbReference type="HAMAP-Rule" id="MF_01366"/>
    </source>
</evidence>
<reference evidence="5 6" key="1">
    <citation type="journal article" date="2016" name="Environ. Microbiol.">
        <title>Genomic resolution of a cold subsurface aquifer community provides metabolic insights for novel microbes adapted to high CO concentrations.</title>
        <authorList>
            <person name="Probst A.J."/>
            <person name="Castelle C.J."/>
            <person name="Singh A."/>
            <person name="Brown C.T."/>
            <person name="Anantharaman K."/>
            <person name="Sharon I."/>
            <person name="Hug L.A."/>
            <person name="Burstein D."/>
            <person name="Emerson J.B."/>
            <person name="Thomas B.C."/>
            <person name="Banfield J.F."/>
        </authorList>
    </citation>
    <scope>NUCLEOTIDE SEQUENCE [LARGE SCALE GENOMIC DNA]</scope>
    <source>
        <strain evidence="5">CG1_02_42_45</strain>
    </source>
</reference>
<dbReference type="Proteomes" id="UP000182753">
    <property type="component" value="Unassembled WGS sequence"/>
</dbReference>
<dbReference type="GO" id="GO:0005840">
    <property type="term" value="C:ribosome"/>
    <property type="evidence" value="ECO:0007669"/>
    <property type="project" value="UniProtKB-KW"/>
</dbReference>
<protein>
    <recommendedName>
        <fullName evidence="4">Large ribosomal subunit protein uL13</fullName>
    </recommendedName>
</protein>
<dbReference type="InterPro" id="IPR005822">
    <property type="entry name" value="Ribosomal_uL13"/>
</dbReference>
<dbReference type="GO" id="GO:0017148">
    <property type="term" value="P:negative regulation of translation"/>
    <property type="evidence" value="ECO:0007669"/>
    <property type="project" value="TreeGrafter"/>
</dbReference>
<dbReference type="CDD" id="cd00392">
    <property type="entry name" value="Ribosomal_L13"/>
    <property type="match status" value="1"/>
</dbReference>
<dbReference type="GO" id="GO:0003729">
    <property type="term" value="F:mRNA binding"/>
    <property type="evidence" value="ECO:0007669"/>
    <property type="project" value="TreeGrafter"/>
</dbReference>
<dbReference type="HAMAP" id="MF_01366">
    <property type="entry name" value="Ribosomal_uL13"/>
    <property type="match status" value="1"/>
</dbReference>
<dbReference type="AlphaFoldDB" id="A0A1J4RVC3"/>
<dbReference type="GO" id="GO:1990904">
    <property type="term" value="C:ribonucleoprotein complex"/>
    <property type="evidence" value="ECO:0007669"/>
    <property type="project" value="UniProtKB-KW"/>
</dbReference>
<comment type="subunit">
    <text evidence="4">Part of the 50S ribosomal subunit.</text>
</comment>
<dbReference type="GO" id="GO:0006412">
    <property type="term" value="P:translation"/>
    <property type="evidence" value="ECO:0007669"/>
    <property type="project" value="UniProtKB-UniRule"/>
</dbReference>
<dbReference type="PIRSF" id="PIRSF002181">
    <property type="entry name" value="Ribosomal_L13"/>
    <property type="match status" value="1"/>
</dbReference>
<keyword evidence="2 4" id="KW-0689">Ribosomal protein</keyword>
<proteinExistence type="inferred from homology"/>
<accession>A0A1J4RVC3</accession>
<comment type="function">
    <text evidence="4">This protein is one of the early assembly proteins of the 50S ribosomal subunit, although it is not seen to bind rRNA by itself. It is important during the early stages of 50S assembly.</text>
</comment>
<dbReference type="SUPFAM" id="SSF52161">
    <property type="entry name" value="Ribosomal protein L13"/>
    <property type="match status" value="1"/>
</dbReference>
<keyword evidence="3 4" id="KW-0687">Ribonucleoprotein</keyword>
<comment type="similarity">
    <text evidence="1 4">Belongs to the universal ribosomal protein uL13 family.</text>
</comment>
<dbReference type="GO" id="GO:0003735">
    <property type="term" value="F:structural constituent of ribosome"/>
    <property type="evidence" value="ECO:0007669"/>
    <property type="project" value="InterPro"/>
</dbReference>
<dbReference type="InterPro" id="IPR036899">
    <property type="entry name" value="Ribosomal_uL13_sf"/>
</dbReference>
<evidence type="ECO:0000256" key="2">
    <source>
        <dbReference type="ARBA" id="ARBA00022980"/>
    </source>
</evidence>
<gene>
    <name evidence="4" type="primary">rplM</name>
    <name evidence="5" type="ORF">AUJ40_00040</name>
</gene>
<name>A0A1J4RVC3_9BACT</name>
<evidence type="ECO:0000256" key="3">
    <source>
        <dbReference type="ARBA" id="ARBA00023274"/>
    </source>
</evidence>
<evidence type="ECO:0000313" key="5">
    <source>
        <dbReference type="EMBL" id="OIN90316.1"/>
    </source>
</evidence>
<sequence length="136" mass="15480">MTEKSKTKYYLVDASKKPLGRFATKVAFLLRGKNSPAYRPNVLPNIIVIVINAKGTYLSGNKNSSKQYFKYSGYHGGIKTTTFSTLQKDNPVAIVRHAVRGMLPDNRMRDKLMKNLKIYPDSNHPYINEKNLIVEE</sequence>